<evidence type="ECO:0000313" key="1">
    <source>
        <dbReference type="EMBL" id="KAG6410294.1"/>
    </source>
</evidence>
<accession>A0A8X8ZNE6</accession>
<keyword evidence="2" id="KW-1185">Reference proteome</keyword>
<sequence length="83" mass="9338">MTEDEILETMGMRFRVKFCAFKNGAPTLEISNPCSPECLTVRTGHRALFVLVQGQDVPPPLRLASLKVEWRTQPSIHGKVKND</sequence>
<reference evidence="1" key="1">
    <citation type="submission" date="2018-01" db="EMBL/GenBank/DDBJ databases">
        <authorList>
            <person name="Mao J.F."/>
        </authorList>
    </citation>
    <scope>NUCLEOTIDE SEQUENCE</scope>
    <source>
        <strain evidence="1">Huo1</strain>
        <tissue evidence="1">Leaf</tissue>
    </source>
</reference>
<evidence type="ECO:0000313" key="2">
    <source>
        <dbReference type="Proteomes" id="UP000298416"/>
    </source>
</evidence>
<dbReference type="EMBL" id="PNBA02000010">
    <property type="protein sequence ID" value="KAG6410294.1"/>
    <property type="molecule type" value="Genomic_DNA"/>
</dbReference>
<dbReference type="Proteomes" id="UP000298416">
    <property type="component" value="Unassembled WGS sequence"/>
</dbReference>
<dbReference type="AlphaFoldDB" id="A0A8X8ZNE6"/>
<organism evidence="1">
    <name type="scientific">Salvia splendens</name>
    <name type="common">Scarlet sage</name>
    <dbReference type="NCBI Taxonomy" id="180675"/>
    <lineage>
        <taxon>Eukaryota</taxon>
        <taxon>Viridiplantae</taxon>
        <taxon>Streptophyta</taxon>
        <taxon>Embryophyta</taxon>
        <taxon>Tracheophyta</taxon>
        <taxon>Spermatophyta</taxon>
        <taxon>Magnoliopsida</taxon>
        <taxon>eudicotyledons</taxon>
        <taxon>Gunneridae</taxon>
        <taxon>Pentapetalae</taxon>
        <taxon>asterids</taxon>
        <taxon>lamiids</taxon>
        <taxon>Lamiales</taxon>
        <taxon>Lamiaceae</taxon>
        <taxon>Nepetoideae</taxon>
        <taxon>Mentheae</taxon>
        <taxon>Salviinae</taxon>
        <taxon>Salvia</taxon>
        <taxon>Salvia subgen. Calosphace</taxon>
        <taxon>core Calosphace</taxon>
    </lineage>
</organism>
<comment type="caution">
    <text evidence="1">The sequence shown here is derived from an EMBL/GenBank/DDBJ whole genome shotgun (WGS) entry which is preliminary data.</text>
</comment>
<protein>
    <submittedName>
        <fullName evidence="1">Uncharacterized protein</fullName>
    </submittedName>
</protein>
<gene>
    <name evidence="1" type="ORF">SASPL_128352</name>
</gene>
<name>A0A8X8ZNE6_SALSN</name>
<reference evidence="1" key="2">
    <citation type="submission" date="2020-08" db="EMBL/GenBank/DDBJ databases">
        <title>Plant Genome Project.</title>
        <authorList>
            <person name="Zhang R.-G."/>
        </authorList>
    </citation>
    <scope>NUCLEOTIDE SEQUENCE</scope>
    <source>
        <strain evidence="1">Huo1</strain>
        <tissue evidence="1">Leaf</tissue>
    </source>
</reference>
<proteinExistence type="predicted"/>